<comment type="similarity">
    <text evidence="3">Belongs to the HAD-like hydrolase superfamily. CbbY/CbbZ/Gph/YieH family.</text>
</comment>
<dbReference type="SFLD" id="SFLDS00003">
    <property type="entry name" value="Haloacid_Dehalogenase"/>
    <property type="match status" value="1"/>
</dbReference>
<dbReference type="EC" id="3.1.3.18" evidence="4"/>
<gene>
    <name evidence="5" type="ORF">GCM10023188_36710</name>
</gene>
<dbReference type="InterPro" id="IPR023198">
    <property type="entry name" value="PGP-like_dom2"/>
</dbReference>
<dbReference type="PANTHER" id="PTHR43434">
    <property type="entry name" value="PHOSPHOGLYCOLATE PHOSPHATASE"/>
    <property type="match status" value="1"/>
</dbReference>
<evidence type="ECO:0000313" key="6">
    <source>
        <dbReference type="Proteomes" id="UP001500552"/>
    </source>
</evidence>
<accession>A0ABP8LZ61</accession>
<dbReference type="Gene3D" id="3.40.50.1000">
    <property type="entry name" value="HAD superfamily/HAD-like"/>
    <property type="match status" value="1"/>
</dbReference>
<keyword evidence="5" id="KW-0378">Hydrolase</keyword>
<dbReference type="SUPFAM" id="SSF56784">
    <property type="entry name" value="HAD-like"/>
    <property type="match status" value="1"/>
</dbReference>
<evidence type="ECO:0000313" key="5">
    <source>
        <dbReference type="EMBL" id="GAA4439978.1"/>
    </source>
</evidence>
<dbReference type="SFLD" id="SFLDG01129">
    <property type="entry name" value="C1.5:_HAD__Beta-PGM__Phosphata"/>
    <property type="match status" value="1"/>
</dbReference>
<evidence type="ECO:0000256" key="3">
    <source>
        <dbReference type="ARBA" id="ARBA00006171"/>
    </source>
</evidence>
<dbReference type="PANTHER" id="PTHR43434:SF1">
    <property type="entry name" value="PHOSPHOGLYCOLATE PHOSPHATASE"/>
    <property type="match status" value="1"/>
</dbReference>
<comment type="pathway">
    <text evidence="2">Organic acid metabolism; glycolate biosynthesis; glycolate from 2-phosphoglycolate: step 1/1.</text>
</comment>
<comment type="caution">
    <text evidence="5">The sequence shown here is derived from an EMBL/GenBank/DDBJ whole genome shotgun (WGS) entry which is preliminary data.</text>
</comment>
<dbReference type="Gene3D" id="1.10.150.240">
    <property type="entry name" value="Putative phosphatase, domain 2"/>
    <property type="match status" value="1"/>
</dbReference>
<dbReference type="Proteomes" id="UP001500552">
    <property type="component" value="Unassembled WGS sequence"/>
</dbReference>
<dbReference type="InterPro" id="IPR041492">
    <property type="entry name" value="HAD_2"/>
</dbReference>
<evidence type="ECO:0000256" key="1">
    <source>
        <dbReference type="ARBA" id="ARBA00000830"/>
    </source>
</evidence>
<dbReference type="InterPro" id="IPR006439">
    <property type="entry name" value="HAD-SF_hydro_IA"/>
</dbReference>
<dbReference type="NCBIfam" id="TIGR01549">
    <property type="entry name" value="HAD-SF-IA-v1"/>
    <property type="match status" value="1"/>
</dbReference>
<dbReference type="InterPro" id="IPR023214">
    <property type="entry name" value="HAD_sf"/>
</dbReference>
<dbReference type="InterPro" id="IPR050155">
    <property type="entry name" value="HAD-like_hydrolase_sf"/>
</dbReference>
<dbReference type="EMBL" id="BAABHC010000029">
    <property type="protein sequence ID" value="GAA4439978.1"/>
    <property type="molecule type" value="Genomic_DNA"/>
</dbReference>
<dbReference type="Pfam" id="PF13419">
    <property type="entry name" value="HAD_2"/>
    <property type="match status" value="1"/>
</dbReference>
<dbReference type="InterPro" id="IPR036412">
    <property type="entry name" value="HAD-like_sf"/>
</dbReference>
<evidence type="ECO:0000256" key="4">
    <source>
        <dbReference type="ARBA" id="ARBA00013078"/>
    </source>
</evidence>
<name>A0ABP8LZ61_9BACT</name>
<sequence length="220" mass="25100">MHYKGINPLLYMNQTTDGIIFDLDGTLWDSTQAVADAWQASISKLSYVDRTVTQEDVRAIAGMPYDAIYDKLFPNLNASQRQELMALCGEEELRQLKAEGGTLYEGLEETLASLQEKYKLFIVSNCQLGYIDIFLEFHNMQRFFTDHGCFGDNHKPKGENIRALIERNNLKEAVYVGDTKGDYDASQQAGVPFIYARYGFGEVTANVPYIDRFEDLRKLF</sequence>
<protein>
    <recommendedName>
        <fullName evidence="4">phosphoglycolate phosphatase</fullName>
        <ecNumber evidence="4">3.1.3.18</ecNumber>
    </recommendedName>
</protein>
<evidence type="ECO:0000256" key="2">
    <source>
        <dbReference type="ARBA" id="ARBA00004818"/>
    </source>
</evidence>
<comment type="catalytic activity">
    <reaction evidence="1">
        <text>2-phosphoglycolate + H2O = glycolate + phosphate</text>
        <dbReference type="Rhea" id="RHEA:14369"/>
        <dbReference type="ChEBI" id="CHEBI:15377"/>
        <dbReference type="ChEBI" id="CHEBI:29805"/>
        <dbReference type="ChEBI" id="CHEBI:43474"/>
        <dbReference type="ChEBI" id="CHEBI:58033"/>
        <dbReference type="EC" id="3.1.3.18"/>
    </reaction>
</comment>
<dbReference type="GO" id="GO:0016787">
    <property type="term" value="F:hydrolase activity"/>
    <property type="evidence" value="ECO:0007669"/>
    <property type="project" value="UniProtKB-KW"/>
</dbReference>
<organism evidence="5 6">
    <name type="scientific">Pontibacter saemangeumensis</name>
    <dbReference type="NCBI Taxonomy" id="1084525"/>
    <lineage>
        <taxon>Bacteria</taxon>
        <taxon>Pseudomonadati</taxon>
        <taxon>Bacteroidota</taxon>
        <taxon>Cytophagia</taxon>
        <taxon>Cytophagales</taxon>
        <taxon>Hymenobacteraceae</taxon>
        <taxon>Pontibacter</taxon>
    </lineage>
</organism>
<reference evidence="6" key="1">
    <citation type="journal article" date="2019" name="Int. J. Syst. Evol. Microbiol.">
        <title>The Global Catalogue of Microorganisms (GCM) 10K type strain sequencing project: providing services to taxonomists for standard genome sequencing and annotation.</title>
        <authorList>
            <consortium name="The Broad Institute Genomics Platform"/>
            <consortium name="The Broad Institute Genome Sequencing Center for Infectious Disease"/>
            <person name="Wu L."/>
            <person name="Ma J."/>
        </authorList>
    </citation>
    <scope>NUCLEOTIDE SEQUENCE [LARGE SCALE GENOMIC DNA]</scope>
    <source>
        <strain evidence="6">JCM 17926</strain>
    </source>
</reference>
<keyword evidence="6" id="KW-1185">Reference proteome</keyword>
<proteinExistence type="inferred from homology"/>